<keyword evidence="11" id="KW-1185">Reference proteome</keyword>
<keyword evidence="6 9" id="KW-0350">Heme biosynthesis</keyword>
<evidence type="ECO:0000256" key="8">
    <source>
        <dbReference type="ARBA" id="ARBA00047690"/>
    </source>
</evidence>
<feature type="transmembrane region" description="Helical" evidence="9">
    <location>
        <begin position="281"/>
        <end position="298"/>
    </location>
</feature>
<feature type="transmembrane region" description="Helical" evidence="9">
    <location>
        <begin position="97"/>
        <end position="119"/>
    </location>
</feature>
<sequence>MKISLLETNTITLKSVFLDFKEITKAGLAISVVFSSVVGYLLGFSETHPFRFSTLVFLAIGGYCMVGASNIFNQVIERDLDAKMDRTKNRPVPSGRMSVNKALTIGFVLTFIGLVVLYFINPKTAMFGAISIFMYVSLYTPLKTITPLSVFVGAFPGAIPFMLGWVAATGNFGIEAGTLFLIQFFWQFPHFWAIGWFLYDDYEKAGFFMLPTGQRDKKTAIQIILYTFWLIIASVLPVFAFTGMLQLSVVGAVLVFLLGCWMMYHAVQLYKKRDAQTARKLMLVSVTYITLLQVIYVIDKFV</sequence>
<comment type="caution">
    <text evidence="10">The sequence shown here is derived from an EMBL/GenBank/DDBJ whole genome shotgun (WGS) entry which is preliminary data.</text>
</comment>
<keyword evidence="2 9" id="KW-1003">Cell membrane</keyword>
<evidence type="ECO:0000256" key="4">
    <source>
        <dbReference type="ARBA" id="ARBA00022692"/>
    </source>
</evidence>
<keyword evidence="3 9" id="KW-0808">Transferase</keyword>
<evidence type="ECO:0000256" key="9">
    <source>
        <dbReference type="HAMAP-Rule" id="MF_00154"/>
    </source>
</evidence>
<dbReference type="CDD" id="cd13957">
    <property type="entry name" value="PT_UbiA_Cox10"/>
    <property type="match status" value="1"/>
</dbReference>
<dbReference type="EMBL" id="JAAJBT010000005">
    <property type="protein sequence ID" value="NHM02237.1"/>
    <property type="molecule type" value="Genomic_DNA"/>
</dbReference>
<feature type="transmembrane region" description="Helical" evidence="9">
    <location>
        <begin position="23"/>
        <end position="43"/>
    </location>
</feature>
<gene>
    <name evidence="10" type="primary">cyoE</name>
    <name evidence="9" type="synonym">ctaB</name>
    <name evidence="10" type="ORF">G4D72_08970</name>
</gene>
<comment type="function">
    <text evidence="9">Converts heme B (protoheme IX) to heme O by substitution of the vinyl group on carbon 2 of heme B porphyrin ring with a hydroxyethyl farnesyl side group.</text>
</comment>
<feature type="transmembrane region" description="Helical" evidence="9">
    <location>
        <begin position="149"/>
        <end position="168"/>
    </location>
</feature>
<dbReference type="RefSeq" id="WP_166077543.1">
    <property type="nucleotide sequence ID" value="NZ_JAAJBT010000005.1"/>
</dbReference>
<proteinExistence type="inferred from homology"/>
<dbReference type="PANTHER" id="PTHR43448:SF2">
    <property type="entry name" value="PROTOHEME IX FARNESYLTRANSFERASE, MITOCHONDRIAL"/>
    <property type="match status" value="1"/>
</dbReference>
<comment type="miscellaneous">
    <text evidence="9">Carbon 2 of the heme B porphyrin ring is defined according to the Fischer nomenclature.</text>
</comment>
<evidence type="ECO:0000256" key="1">
    <source>
        <dbReference type="ARBA" id="ARBA00004141"/>
    </source>
</evidence>
<dbReference type="NCBIfam" id="TIGR01473">
    <property type="entry name" value="cyoE_ctaB"/>
    <property type="match status" value="1"/>
</dbReference>
<evidence type="ECO:0000313" key="10">
    <source>
        <dbReference type="EMBL" id="NHM02237.1"/>
    </source>
</evidence>
<dbReference type="EC" id="2.5.1.141" evidence="9"/>
<evidence type="ECO:0000256" key="7">
    <source>
        <dbReference type="ARBA" id="ARBA00023136"/>
    </source>
</evidence>
<evidence type="ECO:0000256" key="3">
    <source>
        <dbReference type="ARBA" id="ARBA00022679"/>
    </source>
</evidence>
<protein>
    <recommendedName>
        <fullName evidence="9">Protoheme IX farnesyltransferase</fullName>
        <ecNumber evidence="9">2.5.1.141</ecNumber>
    </recommendedName>
    <alternativeName>
        <fullName evidence="9">Heme B farnesyltransferase</fullName>
    </alternativeName>
    <alternativeName>
        <fullName evidence="9">Heme O synthase</fullName>
    </alternativeName>
</protein>
<accession>A0ABX0I6I5</accession>
<keyword evidence="5 9" id="KW-1133">Transmembrane helix</keyword>
<dbReference type="HAMAP" id="MF_00154">
    <property type="entry name" value="CyoE_CtaB"/>
    <property type="match status" value="1"/>
</dbReference>
<organism evidence="10 11">
    <name type="scientific">Flavobacterium difficile</name>
    <dbReference type="NCBI Taxonomy" id="2709659"/>
    <lineage>
        <taxon>Bacteria</taxon>
        <taxon>Pseudomonadati</taxon>
        <taxon>Bacteroidota</taxon>
        <taxon>Flavobacteriia</taxon>
        <taxon>Flavobacteriales</taxon>
        <taxon>Flavobacteriaceae</taxon>
        <taxon>Flavobacterium</taxon>
    </lineage>
</organism>
<evidence type="ECO:0000313" key="11">
    <source>
        <dbReference type="Proteomes" id="UP000800984"/>
    </source>
</evidence>
<dbReference type="PROSITE" id="PS00943">
    <property type="entry name" value="UBIA"/>
    <property type="match status" value="1"/>
</dbReference>
<dbReference type="PANTHER" id="PTHR43448">
    <property type="entry name" value="PROTOHEME IX FARNESYLTRANSFERASE, MITOCHONDRIAL"/>
    <property type="match status" value="1"/>
</dbReference>
<keyword evidence="4 9" id="KW-0812">Transmembrane</keyword>
<dbReference type="InterPro" id="IPR030470">
    <property type="entry name" value="UbiA_prenylTrfase_CS"/>
</dbReference>
<feature type="transmembrane region" description="Helical" evidence="9">
    <location>
        <begin position="55"/>
        <end position="76"/>
    </location>
</feature>
<feature type="transmembrane region" description="Helical" evidence="9">
    <location>
        <begin position="220"/>
        <end position="241"/>
    </location>
</feature>
<dbReference type="InterPro" id="IPR006369">
    <property type="entry name" value="Protohaem_IX_farnesylTrfase"/>
</dbReference>
<feature type="transmembrane region" description="Helical" evidence="9">
    <location>
        <begin position="247"/>
        <end position="269"/>
    </location>
</feature>
<evidence type="ECO:0000256" key="6">
    <source>
        <dbReference type="ARBA" id="ARBA00023133"/>
    </source>
</evidence>
<dbReference type="Pfam" id="PF01040">
    <property type="entry name" value="UbiA"/>
    <property type="match status" value="1"/>
</dbReference>
<comment type="pathway">
    <text evidence="9">Porphyrin-containing compound metabolism; heme O biosynthesis; heme O from protoheme: step 1/1.</text>
</comment>
<dbReference type="Proteomes" id="UP000800984">
    <property type="component" value="Unassembled WGS sequence"/>
</dbReference>
<comment type="similarity">
    <text evidence="9">Belongs to the UbiA prenyltransferase family. Protoheme IX farnesyltransferase subfamily.</text>
</comment>
<reference evidence="10 11" key="1">
    <citation type="submission" date="2020-02" db="EMBL/GenBank/DDBJ databases">
        <authorList>
            <person name="Chen W.-M."/>
        </authorList>
    </citation>
    <scope>NUCLEOTIDE SEQUENCE [LARGE SCALE GENOMIC DNA]</scope>
    <source>
        <strain evidence="10 11">KDG-16</strain>
    </source>
</reference>
<evidence type="ECO:0000256" key="5">
    <source>
        <dbReference type="ARBA" id="ARBA00022989"/>
    </source>
</evidence>
<dbReference type="Gene3D" id="1.10.357.140">
    <property type="entry name" value="UbiA prenyltransferase"/>
    <property type="match status" value="1"/>
</dbReference>
<name>A0ABX0I6I5_9FLAO</name>
<feature type="transmembrane region" description="Helical" evidence="9">
    <location>
        <begin position="125"/>
        <end position="142"/>
    </location>
</feature>
<feature type="transmembrane region" description="Helical" evidence="9">
    <location>
        <begin position="180"/>
        <end position="199"/>
    </location>
</feature>
<dbReference type="InterPro" id="IPR044878">
    <property type="entry name" value="UbiA_sf"/>
</dbReference>
<comment type="catalytic activity">
    <reaction evidence="8 9">
        <text>heme b + (2E,6E)-farnesyl diphosphate + H2O = Fe(II)-heme o + diphosphate</text>
        <dbReference type="Rhea" id="RHEA:28070"/>
        <dbReference type="ChEBI" id="CHEBI:15377"/>
        <dbReference type="ChEBI" id="CHEBI:33019"/>
        <dbReference type="ChEBI" id="CHEBI:60344"/>
        <dbReference type="ChEBI" id="CHEBI:60530"/>
        <dbReference type="ChEBI" id="CHEBI:175763"/>
        <dbReference type="EC" id="2.5.1.141"/>
    </reaction>
</comment>
<evidence type="ECO:0000256" key="2">
    <source>
        <dbReference type="ARBA" id="ARBA00022475"/>
    </source>
</evidence>
<keyword evidence="7 9" id="KW-0472">Membrane</keyword>
<comment type="subcellular location">
    <subcellularLocation>
        <location evidence="9">Cell membrane</location>
        <topology evidence="9">Multi-pass membrane protein</topology>
    </subcellularLocation>
    <subcellularLocation>
        <location evidence="1">Membrane</location>
        <topology evidence="1">Multi-pass membrane protein</topology>
    </subcellularLocation>
</comment>
<dbReference type="InterPro" id="IPR000537">
    <property type="entry name" value="UbiA_prenyltransferase"/>
</dbReference>